<protein>
    <submittedName>
        <fullName evidence="1">Uncharacterized protein</fullName>
    </submittedName>
</protein>
<evidence type="ECO:0000313" key="2">
    <source>
        <dbReference type="Proteomes" id="UP001159405"/>
    </source>
</evidence>
<dbReference type="EMBL" id="CALNXK010000181">
    <property type="protein sequence ID" value="CAH3173433.1"/>
    <property type="molecule type" value="Genomic_DNA"/>
</dbReference>
<organism evidence="1 2">
    <name type="scientific">Porites lobata</name>
    <dbReference type="NCBI Taxonomy" id="104759"/>
    <lineage>
        <taxon>Eukaryota</taxon>
        <taxon>Metazoa</taxon>
        <taxon>Cnidaria</taxon>
        <taxon>Anthozoa</taxon>
        <taxon>Hexacorallia</taxon>
        <taxon>Scleractinia</taxon>
        <taxon>Fungiina</taxon>
        <taxon>Poritidae</taxon>
        <taxon>Porites</taxon>
    </lineage>
</organism>
<gene>
    <name evidence="1" type="ORF">PLOB_00014098</name>
</gene>
<comment type="caution">
    <text evidence="1">The sequence shown here is derived from an EMBL/GenBank/DDBJ whole genome shotgun (WGS) entry which is preliminary data.</text>
</comment>
<sequence>RPVTSRQQGIQCDICLQWNHRTCNTGRNFSTRLLCHCTYSYRDRLGLQSLSLF</sequence>
<feature type="non-terminal residue" evidence="1">
    <location>
        <position position="1"/>
    </location>
</feature>
<keyword evidence="2" id="KW-1185">Reference proteome</keyword>
<accession>A0ABN8R238</accession>
<proteinExistence type="predicted"/>
<dbReference type="Proteomes" id="UP001159405">
    <property type="component" value="Unassembled WGS sequence"/>
</dbReference>
<reference evidence="1 2" key="1">
    <citation type="submission" date="2022-05" db="EMBL/GenBank/DDBJ databases">
        <authorList>
            <consortium name="Genoscope - CEA"/>
            <person name="William W."/>
        </authorList>
    </citation>
    <scope>NUCLEOTIDE SEQUENCE [LARGE SCALE GENOMIC DNA]</scope>
</reference>
<evidence type="ECO:0000313" key="1">
    <source>
        <dbReference type="EMBL" id="CAH3173433.1"/>
    </source>
</evidence>
<name>A0ABN8R238_9CNID</name>